<feature type="transmembrane region" description="Helical" evidence="26">
    <location>
        <begin position="30"/>
        <end position="51"/>
    </location>
</feature>
<keyword evidence="4 26" id="KW-0812">Transmembrane</keyword>
<dbReference type="SUPFAM" id="SSF103473">
    <property type="entry name" value="MFS general substrate transporter"/>
    <property type="match status" value="1"/>
</dbReference>
<comment type="catalytic activity">
    <reaction evidence="12">
        <text>L-lysyl-L-alpha-amino acid(out) = L-lysyl-L-alpha-amino acid(in)</text>
        <dbReference type="Rhea" id="RHEA:79387"/>
        <dbReference type="ChEBI" id="CHEBI:229965"/>
    </reaction>
</comment>
<comment type="catalytic activity">
    <reaction evidence="17">
        <text>L-arginyl-glycine(out) = L-arginyl-glycine(in)</text>
        <dbReference type="Rhea" id="RHEA:79391"/>
        <dbReference type="ChEBI" id="CHEBI:229955"/>
    </reaction>
</comment>
<evidence type="ECO:0000256" key="18">
    <source>
        <dbReference type="ARBA" id="ARBA00044912"/>
    </source>
</evidence>
<dbReference type="GO" id="GO:0022857">
    <property type="term" value="F:transmembrane transporter activity"/>
    <property type="evidence" value="ECO:0007669"/>
    <property type="project" value="InterPro"/>
</dbReference>
<keyword evidence="3" id="KW-0813">Transport</keyword>
<evidence type="ECO:0000256" key="1">
    <source>
        <dbReference type="ARBA" id="ARBA00004155"/>
    </source>
</evidence>
<feature type="transmembrane region" description="Helical" evidence="26">
    <location>
        <begin position="410"/>
        <end position="434"/>
    </location>
</feature>
<evidence type="ECO:0000256" key="4">
    <source>
        <dbReference type="ARBA" id="ARBA00022692"/>
    </source>
</evidence>
<feature type="compositionally biased region" description="Polar residues" evidence="25">
    <location>
        <begin position="464"/>
        <end position="474"/>
    </location>
</feature>
<evidence type="ECO:0000256" key="11">
    <source>
        <dbReference type="ARBA" id="ARBA00044884"/>
    </source>
</evidence>
<comment type="catalytic activity">
    <reaction evidence="8">
        <text>L-lysyl-L-alanine(out) = L-lysyl-L-alanine(in)</text>
        <dbReference type="Rhea" id="RHEA:79399"/>
        <dbReference type="ChEBI" id="CHEBI:229954"/>
    </reaction>
</comment>
<evidence type="ECO:0000256" key="5">
    <source>
        <dbReference type="ARBA" id="ARBA00022989"/>
    </source>
</evidence>
<comment type="catalytic activity">
    <reaction evidence="11">
        <text>L-alpha-aminoacyl-L-histidine(out) = L-alpha-aminoacyl-L-histidine(in)</text>
        <dbReference type="Rhea" id="RHEA:79375"/>
        <dbReference type="ChEBI" id="CHEBI:229967"/>
    </reaction>
</comment>
<comment type="catalytic activity">
    <reaction evidence="13">
        <text>L-alpha-aminoacyl-L-lysine(out) = L-alpha-aminoacyl-L-lysine(in)</text>
        <dbReference type="Rhea" id="RHEA:79383"/>
        <dbReference type="ChEBI" id="CHEBI:229966"/>
    </reaction>
</comment>
<evidence type="ECO:0000256" key="17">
    <source>
        <dbReference type="ARBA" id="ARBA00044903"/>
    </source>
</evidence>
<feature type="transmembrane region" description="Helical" evidence="26">
    <location>
        <begin position="106"/>
        <end position="131"/>
    </location>
</feature>
<comment type="catalytic activity">
    <reaction evidence="15">
        <text>L-arginyl-L-alpha-amino acid(out) = L-arginyl-L-alpha-amino acid(in)</text>
        <dbReference type="Rhea" id="RHEA:79371"/>
        <dbReference type="ChEBI" id="CHEBI:84315"/>
    </reaction>
</comment>
<evidence type="ECO:0000256" key="12">
    <source>
        <dbReference type="ARBA" id="ARBA00044891"/>
    </source>
</evidence>
<keyword evidence="7" id="KW-0458">Lysosome</keyword>
<evidence type="ECO:0000256" key="19">
    <source>
        <dbReference type="ARBA" id="ARBA00044919"/>
    </source>
</evidence>
<dbReference type="PANTHER" id="PTHR23512">
    <property type="entry name" value="MAJOR FACILITATOR SUPERFAMILY DOMAIN-CONTAINING PROTEIN 1"/>
    <property type="match status" value="1"/>
</dbReference>
<dbReference type="GO" id="GO:0005765">
    <property type="term" value="C:lysosomal membrane"/>
    <property type="evidence" value="ECO:0007669"/>
    <property type="project" value="UniProtKB-SubCell"/>
</dbReference>
<dbReference type="InterPro" id="IPR011701">
    <property type="entry name" value="MFS"/>
</dbReference>
<dbReference type="PANTHER" id="PTHR23512:SF3">
    <property type="entry name" value="MAJOR FACILITATOR SUPERFAMILY DOMAIN-CONTAINING PROTEIN 1"/>
    <property type="match status" value="1"/>
</dbReference>
<feature type="domain" description="Major facilitator superfamily (MFS) profile" evidence="27">
    <location>
        <begin position="32"/>
        <end position="436"/>
    </location>
</feature>
<feature type="transmembrane region" description="Helical" evidence="26">
    <location>
        <begin position="166"/>
        <end position="184"/>
    </location>
</feature>
<dbReference type="CDD" id="cd17340">
    <property type="entry name" value="MFS_MFSD1"/>
    <property type="match status" value="1"/>
</dbReference>
<evidence type="ECO:0000256" key="20">
    <source>
        <dbReference type="ARBA" id="ARBA00044924"/>
    </source>
</evidence>
<feature type="transmembrane region" description="Helical" evidence="26">
    <location>
        <begin position="297"/>
        <end position="317"/>
    </location>
</feature>
<evidence type="ECO:0000256" key="2">
    <source>
        <dbReference type="ARBA" id="ARBA00008335"/>
    </source>
</evidence>
<feature type="transmembrane region" description="Helical" evidence="26">
    <location>
        <begin position="349"/>
        <end position="370"/>
    </location>
</feature>
<evidence type="ECO:0000256" key="23">
    <source>
        <dbReference type="ARBA" id="ARBA00045709"/>
    </source>
</evidence>
<gene>
    <name evidence="28" type="ORF">AGLY_016769</name>
</gene>
<evidence type="ECO:0000256" key="15">
    <source>
        <dbReference type="ARBA" id="ARBA00044899"/>
    </source>
</evidence>
<comment type="catalytic activity">
    <reaction evidence="9">
        <text>L-histidyl-glycine(out) = L-histidyl-glycine(in)</text>
        <dbReference type="Rhea" id="RHEA:79395"/>
        <dbReference type="ChEBI" id="CHEBI:229957"/>
    </reaction>
</comment>
<comment type="caution">
    <text evidence="28">The sequence shown here is derived from an EMBL/GenBank/DDBJ whole genome shotgun (WGS) entry which is preliminary data.</text>
</comment>
<comment type="function">
    <text evidence="23">Lysosomal dipeptide uniporter that selectively exports lysine, arginine or histidine-containing dipeptides with a net positive charge from the lysosome lumen into the cytosol. Could play a role in a specific type of protein O-glycosylation indirectly regulating macrophages migration and tissue invasion. Also essential for liver homeostasis.</text>
</comment>
<feature type="transmembrane region" description="Helical" evidence="26">
    <location>
        <begin position="324"/>
        <end position="343"/>
    </location>
</feature>
<evidence type="ECO:0000256" key="3">
    <source>
        <dbReference type="ARBA" id="ARBA00022448"/>
    </source>
</evidence>
<comment type="catalytic activity">
    <reaction evidence="18">
        <text>L-histidyl-L-alpha-amino acid(out) = L-histidyl-L-alpha-amino acid(in)</text>
        <dbReference type="Rhea" id="RHEA:79379"/>
        <dbReference type="ChEBI" id="CHEBI:229964"/>
    </reaction>
</comment>
<evidence type="ECO:0000313" key="28">
    <source>
        <dbReference type="EMBL" id="KAE9522807.1"/>
    </source>
</evidence>
<evidence type="ECO:0000256" key="25">
    <source>
        <dbReference type="SAM" id="MobiDB-lite"/>
    </source>
</evidence>
<evidence type="ECO:0000256" key="26">
    <source>
        <dbReference type="SAM" id="Phobius"/>
    </source>
</evidence>
<keyword evidence="6 26" id="KW-0472">Membrane</keyword>
<feature type="transmembrane region" description="Helical" evidence="26">
    <location>
        <begin position="382"/>
        <end position="404"/>
    </location>
</feature>
<evidence type="ECO:0000256" key="14">
    <source>
        <dbReference type="ARBA" id="ARBA00044898"/>
    </source>
</evidence>
<dbReference type="InterPro" id="IPR020846">
    <property type="entry name" value="MFS_dom"/>
</dbReference>
<dbReference type="AlphaFoldDB" id="A0A6G0SYS2"/>
<evidence type="ECO:0000256" key="13">
    <source>
        <dbReference type="ARBA" id="ARBA00044893"/>
    </source>
</evidence>
<evidence type="ECO:0000256" key="7">
    <source>
        <dbReference type="ARBA" id="ARBA00023228"/>
    </source>
</evidence>
<comment type="catalytic activity">
    <reaction evidence="20">
        <text>L-lysyl-glycine(out) = L-lysyl-glycine(in)</text>
        <dbReference type="Rhea" id="RHEA:79407"/>
        <dbReference type="ChEBI" id="CHEBI:191202"/>
    </reaction>
</comment>
<comment type="similarity">
    <text evidence="2">Belongs to the major facilitator superfamily.</text>
</comment>
<dbReference type="EMBL" id="VYZN01000639">
    <property type="protein sequence ID" value="KAE9522807.1"/>
    <property type="molecule type" value="Genomic_DNA"/>
</dbReference>
<evidence type="ECO:0000256" key="21">
    <source>
        <dbReference type="ARBA" id="ARBA00044985"/>
    </source>
</evidence>
<comment type="subunit">
    <text evidence="24">Homodimer. Interacts with lysosomal protein GLMP (via lumenal domain); the interaction starts while both proteins are still in the endoplasmic reticulum and is required for stabilization of MFSD1 in lysosomes but has no direct effect on its targeting to lysosomes or transporter activity.</text>
</comment>
<accession>A0A6G0SYS2</accession>
<comment type="catalytic activity">
    <reaction evidence="16">
        <text>L-lysyl-L-lysine(out) = L-lysyl-L-lysine(in)</text>
        <dbReference type="Rhea" id="RHEA:79403"/>
        <dbReference type="ChEBI" id="CHEBI:229956"/>
    </reaction>
</comment>
<dbReference type="OrthoDB" id="424834at2759"/>
<sequence>MEENHPGSSSIVRDNHEDDCKVTWTHPSHIFQRLIALFLMCLIGFGSYFCFDNPGALQDDFIQDMNLTTSQFVYLYSWYSWPNVVMCFIGGFLIDSVFGIRLGTIIYALLVVLGQIVFAAGAYLNALWIMIIGRLIFGSSIGGESLAVAQNNYAVLWFKGKELNMVFGFQISFARVGSTVNFIVMEPLYRYVKKQINIPNYQSLSIVLLVASLTCVLSLVSALLLAWQDKRAEKLLHRKTPEATEVVKMSDVRYFPKVFWIVTFIIVFYYTSIFPFVALGKVFFEKKYNFSPDSANLINGIIYIISSICAPGLGLVIDKTGRNLFWVFISILGTLISHMFLAFTFVNPYIAMFTMGLSYSMLASALWPLIAMVIPEHQMGTAYGIAQSVENLGLAVVALLSGIIVDSDGYYMVELFFCLLLSAALLLTAILWTCDSMNKGILNMSIKQRNQLESNKPPCPEKQNLLQNNDITED</sequence>
<protein>
    <recommendedName>
        <fullName evidence="21">Lysosomal dipeptide transporter MFSD1</fullName>
    </recommendedName>
    <alternativeName>
        <fullName evidence="22">Major facilitator superfamily domain-containing protein 1</fullName>
    </alternativeName>
</protein>
<evidence type="ECO:0000256" key="8">
    <source>
        <dbReference type="ARBA" id="ARBA00044876"/>
    </source>
</evidence>
<keyword evidence="29" id="KW-1185">Reference proteome</keyword>
<comment type="subcellular location">
    <subcellularLocation>
        <location evidence="1">Lysosome membrane</location>
        <topology evidence="1">Multi-pass membrane protein</topology>
    </subcellularLocation>
</comment>
<evidence type="ECO:0000256" key="9">
    <source>
        <dbReference type="ARBA" id="ARBA00044878"/>
    </source>
</evidence>
<comment type="catalytic activity">
    <reaction evidence="19">
        <text>L-alanyl-L-lysine(out) = L-alanyl-L-lysine(in)</text>
        <dbReference type="Rhea" id="RHEA:79415"/>
        <dbReference type="ChEBI" id="CHEBI:192470"/>
    </reaction>
</comment>
<feature type="region of interest" description="Disordered" evidence="25">
    <location>
        <begin position="453"/>
        <end position="474"/>
    </location>
</feature>
<reference evidence="28 29" key="1">
    <citation type="submission" date="2019-08" db="EMBL/GenBank/DDBJ databases">
        <title>The genome of the soybean aphid Biotype 1, its phylome, world population structure and adaptation to the North American continent.</title>
        <authorList>
            <person name="Giordano R."/>
            <person name="Donthu R.K."/>
            <person name="Hernandez A.G."/>
            <person name="Wright C.L."/>
            <person name="Zimin A.V."/>
        </authorList>
    </citation>
    <scope>NUCLEOTIDE SEQUENCE [LARGE SCALE GENOMIC DNA]</scope>
    <source>
        <tissue evidence="28">Whole aphids</tissue>
    </source>
</reference>
<evidence type="ECO:0000256" key="22">
    <source>
        <dbReference type="ARBA" id="ARBA00045018"/>
    </source>
</evidence>
<organism evidence="28 29">
    <name type="scientific">Aphis glycines</name>
    <name type="common">Soybean aphid</name>
    <dbReference type="NCBI Taxonomy" id="307491"/>
    <lineage>
        <taxon>Eukaryota</taxon>
        <taxon>Metazoa</taxon>
        <taxon>Ecdysozoa</taxon>
        <taxon>Arthropoda</taxon>
        <taxon>Hexapoda</taxon>
        <taxon>Insecta</taxon>
        <taxon>Pterygota</taxon>
        <taxon>Neoptera</taxon>
        <taxon>Paraneoptera</taxon>
        <taxon>Hemiptera</taxon>
        <taxon>Sternorrhyncha</taxon>
        <taxon>Aphidomorpha</taxon>
        <taxon>Aphidoidea</taxon>
        <taxon>Aphididae</taxon>
        <taxon>Aphidini</taxon>
        <taxon>Aphis</taxon>
        <taxon>Aphis</taxon>
    </lineage>
</organism>
<evidence type="ECO:0000256" key="16">
    <source>
        <dbReference type="ARBA" id="ARBA00044900"/>
    </source>
</evidence>
<feature type="transmembrane region" description="Helical" evidence="26">
    <location>
        <begin position="72"/>
        <end position="94"/>
    </location>
</feature>
<dbReference type="Proteomes" id="UP000475862">
    <property type="component" value="Unassembled WGS sequence"/>
</dbReference>
<feature type="transmembrane region" description="Helical" evidence="26">
    <location>
        <begin position="258"/>
        <end position="277"/>
    </location>
</feature>
<comment type="catalytic activity">
    <reaction evidence="10">
        <text>L-alpha-aminoacyl-L-arginine(out) = L-alpha-aminoacyl-L-arginine(in)</text>
        <dbReference type="Rhea" id="RHEA:79367"/>
        <dbReference type="ChEBI" id="CHEBI:229968"/>
    </reaction>
</comment>
<dbReference type="Pfam" id="PF07690">
    <property type="entry name" value="MFS_1"/>
    <property type="match status" value="1"/>
</dbReference>
<proteinExistence type="inferred from homology"/>
<keyword evidence="5 26" id="KW-1133">Transmembrane helix</keyword>
<evidence type="ECO:0000256" key="24">
    <source>
        <dbReference type="ARBA" id="ARBA00046376"/>
    </source>
</evidence>
<dbReference type="InterPro" id="IPR036259">
    <property type="entry name" value="MFS_trans_sf"/>
</dbReference>
<evidence type="ECO:0000313" key="29">
    <source>
        <dbReference type="Proteomes" id="UP000475862"/>
    </source>
</evidence>
<feature type="transmembrane region" description="Helical" evidence="26">
    <location>
        <begin position="204"/>
        <end position="227"/>
    </location>
</feature>
<dbReference type="InterPro" id="IPR052187">
    <property type="entry name" value="MFSD1"/>
</dbReference>
<dbReference type="PROSITE" id="PS50850">
    <property type="entry name" value="MFS"/>
    <property type="match status" value="1"/>
</dbReference>
<evidence type="ECO:0000256" key="10">
    <source>
        <dbReference type="ARBA" id="ARBA00044881"/>
    </source>
</evidence>
<evidence type="ECO:0000259" key="27">
    <source>
        <dbReference type="PROSITE" id="PS50850"/>
    </source>
</evidence>
<comment type="catalytic activity">
    <reaction evidence="14">
        <text>L-aspartyl-L-lysine(out) = L-aspartyl-L-lysine(in)</text>
        <dbReference type="Rhea" id="RHEA:79411"/>
        <dbReference type="ChEBI" id="CHEBI:229953"/>
    </reaction>
</comment>
<dbReference type="Gene3D" id="1.20.1250.20">
    <property type="entry name" value="MFS general substrate transporter like domains"/>
    <property type="match status" value="2"/>
</dbReference>
<name>A0A6G0SYS2_APHGL</name>
<evidence type="ECO:0000256" key="6">
    <source>
        <dbReference type="ARBA" id="ARBA00023136"/>
    </source>
</evidence>